<protein>
    <submittedName>
        <fullName evidence="2">Uncharacterized protein</fullName>
    </submittedName>
</protein>
<proteinExistence type="predicted"/>
<dbReference type="EMBL" id="VSSQ01009530">
    <property type="protein sequence ID" value="MPM41898.1"/>
    <property type="molecule type" value="Genomic_DNA"/>
</dbReference>
<accession>A0A644ZNF5</accession>
<sequence length="91" mass="10111">MDDGLFAAPVAQTQQAVRSAAQRSLQQLEPQRGGLRSAAVRPGSRNRQHGDAQQQGQQLEYSFPHNLKFLLFKKLLAASAARSLLSWTPRR</sequence>
<evidence type="ECO:0000313" key="2">
    <source>
        <dbReference type="EMBL" id="MPM41898.1"/>
    </source>
</evidence>
<reference evidence="2" key="1">
    <citation type="submission" date="2019-08" db="EMBL/GenBank/DDBJ databases">
        <authorList>
            <person name="Kucharzyk K."/>
            <person name="Murdoch R.W."/>
            <person name="Higgins S."/>
            <person name="Loffler F."/>
        </authorList>
    </citation>
    <scope>NUCLEOTIDE SEQUENCE</scope>
</reference>
<feature type="compositionally biased region" description="Polar residues" evidence="1">
    <location>
        <begin position="17"/>
        <end position="29"/>
    </location>
</feature>
<evidence type="ECO:0000256" key="1">
    <source>
        <dbReference type="SAM" id="MobiDB-lite"/>
    </source>
</evidence>
<comment type="caution">
    <text evidence="2">The sequence shown here is derived from an EMBL/GenBank/DDBJ whole genome shotgun (WGS) entry which is preliminary data.</text>
</comment>
<dbReference type="AlphaFoldDB" id="A0A644ZNF5"/>
<gene>
    <name evidence="2" type="ORF">SDC9_88558</name>
</gene>
<organism evidence="2">
    <name type="scientific">bioreactor metagenome</name>
    <dbReference type="NCBI Taxonomy" id="1076179"/>
    <lineage>
        <taxon>unclassified sequences</taxon>
        <taxon>metagenomes</taxon>
        <taxon>ecological metagenomes</taxon>
    </lineage>
</organism>
<feature type="region of interest" description="Disordered" evidence="1">
    <location>
        <begin position="17"/>
        <end position="58"/>
    </location>
</feature>
<name>A0A644ZNF5_9ZZZZ</name>